<dbReference type="RefSeq" id="WP_249375890.1">
    <property type="nucleotide sequence ID" value="NZ_SNUZ01000002.1"/>
</dbReference>
<dbReference type="EMBL" id="SNUZ01000002">
    <property type="protein sequence ID" value="MCL3786734.1"/>
    <property type="molecule type" value="Genomic_DNA"/>
</dbReference>
<keyword evidence="2" id="KW-1185">Reference proteome</keyword>
<organism evidence="1 2">
    <name type="scientific">Ruminococcus bromii</name>
    <dbReference type="NCBI Taxonomy" id="40518"/>
    <lineage>
        <taxon>Bacteria</taxon>
        <taxon>Bacillati</taxon>
        <taxon>Bacillota</taxon>
        <taxon>Clostridia</taxon>
        <taxon>Eubacteriales</taxon>
        <taxon>Oscillospiraceae</taxon>
        <taxon>Ruminococcus</taxon>
    </lineage>
</organism>
<reference evidence="1 2" key="1">
    <citation type="submission" date="2019-03" db="EMBL/GenBank/DDBJ databases">
        <authorList>
            <person name="Molinero N."/>
            <person name="Sanchez B."/>
            <person name="Walker A."/>
            <person name="Duncan S."/>
            <person name="Delgado S."/>
            <person name="Margolles A."/>
        </authorList>
    </citation>
    <scope>NUCLEOTIDE SEQUENCE [LARGE SCALE GENOMIC DNA]</scope>
    <source>
        <strain evidence="1 2">IPLA60002</strain>
    </source>
</reference>
<name>A0ABT0NET3_9FIRM</name>
<protein>
    <submittedName>
        <fullName evidence="1">Uncharacterized protein</fullName>
    </submittedName>
</protein>
<comment type="caution">
    <text evidence="1">The sequence shown here is derived from an EMBL/GenBank/DDBJ whole genome shotgun (WGS) entry which is preliminary data.</text>
</comment>
<dbReference type="Proteomes" id="UP001056693">
    <property type="component" value="Unassembled WGS sequence"/>
</dbReference>
<evidence type="ECO:0000313" key="1">
    <source>
        <dbReference type="EMBL" id="MCL3786734.1"/>
    </source>
</evidence>
<proteinExistence type="predicted"/>
<evidence type="ECO:0000313" key="2">
    <source>
        <dbReference type="Proteomes" id="UP001056693"/>
    </source>
</evidence>
<gene>
    <name evidence="1" type="ORF">E2N93_01660</name>
</gene>
<accession>A0ABT0NET3</accession>
<sequence>MIKKFRSSLFKGLRVWAAPIKIIRYNNSSGANSVVVCVLKLSLLKQAIAFVTGNAKNTVKALR</sequence>